<evidence type="ECO:0000259" key="5">
    <source>
        <dbReference type="Pfam" id="PF05198"/>
    </source>
</evidence>
<evidence type="ECO:0000313" key="7">
    <source>
        <dbReference type="Proteomes" id="UP000053259"/>
    </source>
</evidence>
<evidence type="ECO:0000256" key="4">
    <source>
        <dbReference type="SAM" id="MobiDB-lite"/>
    </source>
</evidence>
<feature type="compositionally biased region" description="Basic and acidic residues" evidence="4">
    <location>
        <begin position="109"/>
        <end position="118"/>
    </location>
</feature>
<dbReference type="GO" id="GO:0005739">
    <property type="term" value="C:mitochondrion"/>
    <property type="evidence" value="ECO:0007669"/>
    <property type="project" value="TreeGrafter"/>
</dbReference>
<dbReference type="HOGENOM" id="CLU_062478_0_1_1"/>
<dbReference type="GO" id="GO:0032790">
    <property type="term" value="P:ribosome disassembly"/>
    <property type="evidence" value="ECO:0007669"/>
    <property type="project" value="TreeGrafter"/>
</dbReference>
<dbReference type="RefSeq" id="XP_016213378.1">
    <property type="nucleotide sequence ID" value="XM_016358759.1"/>
</dbReference>
<dbReference type="Gene3D" id="3.10.20.80">
    <property type="entry name" value="Translation initiation factor 3 (IF-3), N-terminal domain"/>
    <property type="match status" value="1"/>
</dbReference>
<sequence length="316" mass="36033">MAHLRPYCARNAITEAFILPAIGIPRCRDPRLPLRRTFALSAHQQQKLSRKQREKSGIITPEDQERIRKAQEKAAERAAKKAEAPRQGNRAQALLNSLNKSKKIASPAKTEEEQRPPENDEITYPEISLVDRHGRFLKRVQTKEVLWSLNRAEEKLVMIKPTDGKDAGALPICKIFSITELLEKELKEKGRAAQRQRGEKMFKELELSWSIGPADMDMKCKQMIRFLEEGRKVDVTIVRKYRRQAPDRTMDELQGLVDRLKNAVKSVPGAREYRSQDGQLAHTMSFYFEGPRGGIKAEADDAEHLSQPDKASAAVW</sequence>
<dbReference type="AlphaFoldDB" id="A0A0D2AWK9"/>
<dbReference type="InterPro" id="IPR019814">
    <property type="entry name" value="Translation_initiation_fac_3_N"/>
</dbReference>
<accession>A0A0D2AWK9</accession>
<dbReference type="Gene3D" id="3.30.110.10">
    <property type="entry name" value="Translation initiation factor 3 (IF-3), C-terminal domain"/>
    <property type="match status" value="1"/>
</dbReference>
<dbReference type="STRING" id="253628.A0A0D2AWK9"/>
<feature type="region of interest" description="Disordered" evidence="4">
    <location>
        <begin position="42"/>
        <end position="124"/>
    </location>
</feature>
<gene>
    <name evidence="6" type="ORF">PV09_05275</name>
</gene>
<evidence type="ECO:0000256" key="2">
    <source>
        <dbReference type="ARBA" id="ARBA00022540"/>
    </source>
</evidence>
<keyword evidence="2" id="KW-0396">Initiation factor</keyword>
<dbReference type="Pfam" id="PF05198">
    <property type="entry name" value="IF3_N"/>
    <property type="match status" value="1"/>
</dbReference>
<comment type="similarity">
    <text evidence="1">Belongs to the IF-3 family.</text>
</comment>
<dbReference type="SUPFAM" id="SSF55200">
    <property type="entry name" value="Translation initiation factor IF3, C-terminal domain"/>
    <property type="match status" value="1"/>
</dbReference>
<protein>
    <recommendedName>
        <fullName evidence="5">Translation initiation factor 3 N-terminal domain-containing protein</fullName>
    </recommendedName>
</protein>
<dbReference type="EMBL" id="KN847544">
    <property type="protein sequence ID" value="KIW03509.1"/>
    <property type="molecule type" value="Genomic_DNA"/>
</dbReference>
<evidence type="ECO:0000256" key="3">
    <source>
        <dbReference type="ARBA" id="ARBA00022917"/>
    </source>
</evidence>
<evidence type="ECO:0000313" key="6">
    <source>
        <dbReference type="EMBL" id="KIW03509.1"/>
    </source>
</evidence>
<dbReference type="PANTHER" id="PTHR10938:SF0">
    <property type="entry name" value="TRANSLATION INITIATION FACTOR IF-3, MITOCHONDRIAL"/>
    <property type="match status" value="1"/>
</dbReference>
<keyword evidence="7" id="KW-1185">Reference proteome</keyword>
<evidence type="ECO:0000256" key="1">
    <source>
        <dbReference type="ARBA" id="ARBA00005439"/>
    </source>
</evidence>
<dbReference type="GO" id="GO:0070124">
    <property type="term" value="P:mitochondrial translational initiation"/>
    <property type="evidence" value="ECO:0007669"/>
    <property type="project" value="TreeGrafter"/>
</dbReference>
<dbReference type="Proteomes" id="UP000053259">
    <property type="component" value="Unassembled WGS sequence"/>
</dbReference>
<organism evidence="6 7">
    <name type="scientific">Verruconis gallopava</name>
    <dbReference type="NCBI Taxonomy" id="253628"/>
    <lineage>
        <taxon>Eukaryota</taxon>
        <taxon>Fungi</taxon>
        <taxon>Dikarya</taxon>
        <taxon>Ascomycota</taxon>
        <taxon>Pezizomycotina</taxon>
        <taxon>Dothideomycetes</taxon>
        <taxon>Pleosporomycetidae</taxon>
        <taxon>Venturiales</taxon>
        <taxon>Sympoventuriaceae</taxon>
        <taxon>Verruconis</taxon>
    </lineage>
</organism>
<dbReference type="VEuPathDB" id="FungiDB:PV09_05275"/>
<dbReference type="SUPFAM" id="SSF54364">
    <property type="entry name" value="Translation initiation factor IF3, N-terminal domain"/>
    <property type="match status" value="1"/>
</dbReference>
<dbReference type="GeneID" id="27313248"/>
<keyword evidence="3" id="KW-0648">Protein biosynthesis</keyword>
<dbReference type="InterPro" id="IPR036788">
    <property type="entry name" value="T_IF-3_C_sf"/>
</dbReference>
<feature type="compositionally biased region" description="Basic and acidic residues" evidence="4">
    <location>
        <begin position="63"/>
        <end position="84"/>
    </location>
</feature>
<dbReference type="OrthoDB" id="21573at2759"/>
<dbReference type="GO" id="GO:0003743">
    <property type="term" value="F:translation initiation factor activity"/>
    <property type="evidence" value="ECO:0007669"/>
    <property type="project" value="UniProtKB-KW"/>
</dbReference>
<name>A0A0D2AWK9_9PEZI</name>
<dbReference type="InParanoid" id="A0A0D2AWK9"/>
<dbReference type="PANTHER" id="PTHR10938">
    <property type="entry name" value="TRANSLATION INITIATION FACTOR IF-3"/>
    <property type="match status" value="1"/>
</dbReference>
<proteinExistence type="inferred from homology"/>
<dbReference type="InterPro" id="IPR036787">
    <property type="entry name" value="T_IF-3_N_sf"/>
</dbReference>
<dbReference type="InterPro" id="IPR001288">
    <property type="entry name" value="Translation_initiation_fac_3"/>
</dbReference>
<dbReference type="GO" id="GO:0043022">
    <property type="term" value="F:ribosome binding"/>
    <property type="evidence" value="ECO:0007669"/>
    <property type="project" value="TreeGrafter"/>
</dbReference>
<feature type="domain" description="Translation initiation factor 3 N-terminal" evidence="5">
    <location>
        <begin position="119"/>
        <end position="188"/>
    </location>
</feature>
<reference evidence="6 7" key="1">
    <citation type="submission" date="2015-01" db="EMBL/GenBank/DDBJ databases">
        <title>The Genome Sequence of Ochroconis gallopava CBS43764.</title>
        <authorList>
            <consortium name="The Broad Institute Genomics Platform"/>
            <person name="Cuomo C."/>
            <person name="de Hoog S."/>
            <person name="Gorbushina A."/>
            <person name="Stielow B."/>
            <person name="Teixiera M."/>
            <person name="Abouelleil A."/>
            <person name="Chapman S.B."/>
            <person name="Priest M."/>
            <person name="Young S.K."/>
            <person name="Wortman J."/>
            <person name="Nusbaum C."/>
            <person name="Birren B."/>
        </authorList>
    </citation>
    <scope>NUCLEOTIDE SEQUENCE [LARGE SCALE GENOMIC DNA]</scope>
    <source>
        <strain evidence="6 7">CBS 43764</strain>
    </source>
</reference>